<dbReference type="InterPro" id="IPR003595">
    <property type="entry name" value="Tyr_Pase_cat"/>
</dbReference>
<proteinExistence type="inferred from homology"/>
<reference evidence="7 8" key="1">
    <citation type="submission" date="2014-04" db="EMBL/GenBank/DDBJ databases">
        <authorList>
            <consortium name="DOE Joint Genome Institute"/>
            <person name="Kuo A."/>
            <person name="Kohler A."/>
            <person name="Costa M.D."/>
            <person name="Nagy L.G."/>
            <person name="Floudas D."/>
            <person name="Copeland A."/>
            <person name="Barry K.W."/>
            <person name="Cichocki N."/>
            <person name="Veneault-Fourrey C."/>
            <person name="LaButti K."/>
            <person name="Lindquist E.A."/>
            <person name="Lipzen A."/>
            <person name="Lundell T."/>
            <person name="Morin E."/>
            <person name="Murat C."/>
            <person name="Sun H."/>
            <person name="Tunlid A."/>
            <person name="Henrissat B."/>
            <person name="Grigoriev I.V."/>
            <person name="Hibbett D.S."/>
            <person name="Martin F."/>
            <person name="Nordberg H.P."/>
            <person name="Cantor M.N."/>
            <person name="Hua S.X."/>
        </authorList>
    </citation>
    <scope>NUCLEOTIDE SEQUENCE [LARGE SCALE GENOMIC DNA]</scope>
    <source>
        <strain evidence="7 8">441</strain>
    </source>
</reference>
<feature type="region of interest" description="Disordered" evidence="3">
    <location>
        <begin position="1118"/>
        <end position="1250"/>
    </location>
</feature>
<feature type="compositionally biased region" description="Low complexity" evidence="3">
    <location>
        <begin position="1159"/>
        <end position="1169"/>
    </location>
</feature>
<feature type="compositionally biased region" description="Low complexity" evidence="3">
    <location>
        <begin position="1120"/>
        <end position="1133"/>
    </location>
</feature>
<feature type="domain" description="Rhodanese" evidence="6">
    <location>
        <begin position="123"/>
        <end position="239"/>
    </location>
</feature>
<feature type="compositionally biased region" description="Low complexity" evidence="3">
    <location>
        <begin position="1176"/>
        <end position="1215"/>
    </location>
</feature>
<feature type="region of interest" description="Disordered" evidence="3">
    <location>
        <begin position="859"/>
        <end position="905"/>
    </location>
</feature>
<keyword evidence="8" id="KW-1185">Reference proteome</keyword>
<feature type="region of interest" description="Disordered" evidence="3">
    <location>
        <begin position="356"/>
        <end position="381"/>
    </location>
</feature>
<dbReference type="PANTHER" id="PTHR19134">
    <property type="entry name" value="RECEPTOR-TYPE TYROSINE-PROTEIN PHOSPHATASE"/>
    <property type="match status" value="1"/>
</dbReference>
<dbReference type="Gene3D" id="3.40.250.10">
    <property type="entry name" value="Rhodanese-like domain"/>
    <property type="match status" value="1"/>
</dbReference>
<feature type="region of interest" description="Disordered" evidence="3">
    <location>
        <begin position="474"/>
        <end position="523"/>
    </location>
</feature>
<dbReference type="OrthoDB" id="6058203at2759"/>
<dbReference type="EMBL" id="KN833873">
    <property type="protein sequence ID" value="KIK15888.1"/>
    <property type="molecule type" value="Genomic_DNA"/>
</dbReference>
<dbReference type="PROSITE" id="PS50206">
    <property type="entry name" value="RHODANESE_3"/>
    <property type="match status" value="1"/>
</dbReference>
<feature type="region of interest" description="Disordered" evidence="3">
    <location>
        <begin position="1634"/>
        <end position="1653"/>
    </location>
</feature>
<dbReference type="InterPro" id="IPR050348">
    <property type="entry name" value="Protein-Tyr_Phosphatase"/>
</dbReference>
<dbReference type="SMART" id="SM00404">
    <property type="entry name" value="PTPc_motif"/>
    <property type="match status" value="1"/>
</dbReference>
<dbReference type="PRINTS" id="PR00700">
    <property type="entry name" value="PRTYPHPHTASE"/>
</dbReference>
<feature type="compositionally biased region" description="Gly residues" evidence="3">
    <location>
        <begin position="1144"/>
        <end position="1158"/>
    </location>
</feature>
<dbReference type="InterPro" id="IPR029021">
    <property type="entry name" value="Prot-tyrosine_phosphatase-like"/>
</dbReference>
<dbReference type="InterPro" id="IPR001763">
    <property type="entry name" value="Rhodanese-like_dom"/>
</dbReference>
<feature type="region of interest" description="Disordered" evidence="3">
    <location>
        <begin position="236"/>
        <end position="259"/>
    </location>
</feature>
<dbReference type="Gene3D" id="3.90.190.10">
    <property type="entry name" value="Protein tyrosine phosphatase superfamily"/>
    <property type="match status" value="2"/>
</dbReference>
<evidence type="ECO:0000256" key="2">
    <source>
        <dbReference type="ARBA" id="ARBA00013064"/>
    </source>
</evidence>
<feature type="compositionally biased region" description="Basic residues" evidence="3">
    <location>
        <begin position="961"/>
        <end position="970"/>
    </location>
</feature>
<comment type="similarity">
    <text evidence="1">Belongs to the protein-tyrosine phosphatase family. Non-receptor class subfamily.</text>
</comment>
<dbReference type="SUPFAM" id="SSF52821">
    <property type="entry name" value="Rhodanese/Cell cycle control phosphatase"/>
    <property type="match status" value="1"/>
</dbReference>
<evidence type="ECO:0000259" key="6">
    <source>
        <dbReference type="PROSITE" id="PS50206"/>
    </source>
</evidence>
<feature type="region of interest" description="Disordered" evidence="3">
    <location>
        <begin position="1059"/>
        <end position="1100"/>
    </location>
</feature>
<dbReference type="STRING" id="765257.A0A0C9Z7N1"/>
<feature type="compositionally biased region" description="Polar residues" evidence="3">
    <location>
        <begin position="1222"/>
        <end position="1245"/>
    </location>
</feature>
<evidence type="ECO:0000259" key="4">
    <source>
        <dbReference type="PROSITE" id="PS50055"/>
    </source>
</evidence>
<evidence type="ECO:0000313" key="7">
    <source>
        <dbReference type="EMBL" id="KIK15888.1"/>
    </source>
</evidence>
<evidence type="ECO:0000313" key="8">
    <source>
        <dbReference type="Proteomes" id="UP000054018"/>
    </source>
</evidence>
<evidence type="ECO:0000259" key="5">
    <source>
        <dbReference type="PROSITE" id="PS50056"/>
    </source>
</evidence>
<feature type="compositionally biased region" description="Polar residues" evidence="3">
    <location>
        <begin position="84"/>
        <end position="94"/>
    </location>
</feature>
<feature type="compositionally biased region" description="Low complexity" evidence="3">
    <location>
        <begin position="1560"/>
        <end position="1578"/>
    </location>
</feature>
<dbReference type="HOGENOM" id="CLU_002713_0_0_1"/>
<feature type="compositionally biased region" description="Polar residues" evidence="3">
    <location>
        <begin position="102"/>
        <end position="111"/>
    </location>
</feature>
<dbReference type="PROSITE" id="PS00383">
    <property type="entry name" value="TYR_PHOSPHATASE_1"/>
    <property type="match status" value="1"/>
</dbReference>
<accession>A0A0C9Z7N1</accession>
<feature type="compositionally biased region" description="Polar residues" evidence="3">
    <location>
        <begin position="505"/>
        <end position="523"/>
    </location>
</feature>
<evidence type="ECO:0000256" key="3">
    <source>
        <dbReference type="SAM" id="MobiDB-lite"/>
    </source>
</evidence>
<feature type="region of interest" description="Disordered" evidence="3">
    <location>
        <begin position="53"/>
        <end position="111"/>
    </location>
</feature>
<feature type="domain" description="Tyrosine-protein phosphatase" evidence="4">
    <location>
        <begin position="682"/>
        <end position="952"/>
    </location>
</feature>
<reference evidence="8" key="2">
    <citation type="submission" date="2015-01" db="EMBL/GenBank/DDBJ databases">
        <title>Evolutionary Origins and Diversification of the Mycorrhizal Mutualists.</title>
        <authorList>
            <consortium name="DOE Joint Genome Institute"/>
            <consortium name="Mycorrhizal Genomics Consortium"/>
            <person name="Kohler A."/>
            <person name="Kuo A."/>
            <person name="Nagy L.G."/>
            <person name="Floudas D."/>
            <person name="Copeland A."/>
            <person name="Barry K.W."/>
            <person name="Cichocki N."/>
            <person name="Veneault-Fourrey C."/>
            <person name="LaButti K."/>
            <person name="Lindquist E.A."/>
            <person name="Lipzen A."/>
            <person name="Lundell T."/>
            <person name="Morin E."/>
            <person name="Murat C."/>
            <person name="Riley R."/>
            <person name="Ohm R."/>
            <person name="Sun H."/>
            <person name="Tunlid A."/>
            <person name="Henrissat B."/>
            <person name="Grigoriev I.V."/>
            <person name="Hibbett D.S."/>
            <person name="Martin F."/>
        </authorList>
    </citation>
    <scope>NUCLEOTIDE SEQUENCE [LARGE SCALE GENOMIC DNA]</scope>
    <source>
        <strain evidence="8">441</strain>
    </source>
</reference>
<dbReference type="InterPro" id="IPR000242">
    <property type="entry name" value="PTP_cat"/>
</dbReference>
<dbReference type="PROSITE" id="PS50055">
    <property type="entry name" value="TYR_PHOSPHATASE_PTP"/>
    <property type="match status" value="1"/>
</dbReference>
<dbReference type="Pfam" id="PF00102">
    <property type="entry name" value="Y_phosphatase"/>
    <property type="match status" value="2"/>
</dbReference>
<protein>
    <recommendedName>
        <fullName evidence="2">protein-tyrosine-phosphatase</fullName>
        <ecNumber evidence="2">3.1.3.48</ecNumber>
    </recommendedName>
</protein>
<feature type="compositionally biased region" description="Low complexity" evidence="3">
    <location>
        <begin position="862"/>
        <end position="888"/>
    </location>
</feature>
<dbReference type="SUPFAM" id="SSF52799">
    <property type="entry name" value="(Phosphotyrosine protein) phosphatases II"/>
    <property type="match status" value="1"/>
</dbReference>
<feature type="region of interest" description="Disordered" evidence="3">
    <location>
        <begin position="1560"/>
        <end position="1623"/>
    </location>
</feature>
<feature type="compositionally biased region" description="Basic and acidic residues" evidence="3">
    <location>
        <begin position="53"/>
        <end position="64"/>
    </location>
</feature>
<gene>
    <name evidence="7" type="ORF">PISMIDRAFT_686904</name>
</gene>
<dbReference type="Proteomes" id="UP000054018">
    <property type="component" value="Unassembled WGS sequence"/>
</dbReference>
<dbReference type="InterPro" id="IPR000387">
    <property type="entry name" value="Tyr_Pase_dom"/>
</dbReference>
<dbReference type="InterPro" id="IPR016130">
    <property type="entry name" value="Tyr_Pase_AS"/>
</dbReference>
<dbReference type="EC" id="3.1.3.48" evidence="2"/>
<dbReference type="SMART" id="SM00194">
    <property type="entry name" value="PTPc"/>
    <property type="match status" value="1"/>
</dbReference>
<evidence type="ECO:0000256" key="1">
    <source>
        <dbReference type="ARBA" id="ARBA00009649"/>
    </source>
</evidence>
<name>A0A0C9Z7N1_9AGAM</name>
<organism evidence="7 8">
    <name type="scientific">Pisolithus microcarpus 441</name>
    <dbReference type="NCBI Taxonomy" id="765257"/>
    <lineage>
        <taxon>Eukaryota</taxon>
        <taxon>Fungi</taxon>
        <taxon>Dikarya</taxon>
        <taxon>Basidiomycota</taxon>
        <taxon>Agaricomycotina</taxon>
        <taxon>Agaricomycetes</taxon>
        <taxon>Agaricomycetidae</taxon>
        <taxon>Boletales</taxon>
        <taxon>Sclerodermatineae</taxon>
        <taxon>Pisolithaceae</taxon>
        <taxon>Pisolithus</taxon>
    </lineage>
</organism>
<dbReference type="GO" id="GO:0004725">
    <property type="term" value="F:protein tyrosine phosphatase activity"/>
    <property type="evidence" value="ECO:0007669"/>
    <property type="project" value="UniProtKB-EC"/>
</dbReference>
<dbReference type="InterPro" id="IPR036873">
    <property type="entry name" value="Rhodanese-like_dom_sf"/>
</dbReference>
<sequence length="1653" mass="175828">MSDDFFNSVPFSGQNTNKEESVDSFAQAIAARFGSADLLTARLLPDDARKDNCKQKFQSHDSTHLPKPSITLPPAAFPPLPPSCTDSPKDQSLSDCKPSENPPLSSNQSFTPIPPSELASYVSEHPTLTLDIRPHAAHASARIGHALSLSVPSTLLKRPLFSLSKLAQMIPSTTARSRFSAWPEASRILVYDADSTHLPHNSNIAGLLRKFRAEGFTGELGWIKGGFQAVWREARELTTTEQPSPEDDDMEFGSGSGALRTKRLPKSAFSVTSTTLSSTAVSGDMSGVAQTPAPVVPRAANPFFDAIRQNVELSQGITERIPLRLPRRVRRRINDLPFAWLREIARRSTVRCFPSSSRFYGSESESSDEPYASDPDEHDPKVEEGTEALAMQFYRIELAEQRRLWTVMEHHSRENEMAATGDGTGRTATIKTVPNTPHPSSFPFAITAGVEKGAKNRYTHIWPFEHARVRLHDGRHQGSHPGKGSKGKSTNLVSGQVQEGKRQRSTSATYGFGMTDNTDVTRQQHSLGAGVDKTAEDAGDIGKGNAKQELLRSSDLLCHPNLLDTDKRTSEPCMSASGLERQTAVNPMQTRPPFALPSTSSLIGVPDSPPTNSAVPNSGAQSQMSLPTLALHLPRPRKGSWSPITAGPKTSMYIPSASAEKSQEGVARPDFGADMPLGNGALGGIRGRPSPQDDYVNASYVQPLGTRKKYIATQGPLPATFLDFWTLVWEQNVHVIVMLTREVENAMVKCGTYWTDTCYGPFRLELLSTSPPLSPSLPADSTETSKQGFFFALREPDASSRSRSAPTTIIRRFALSHTSYPGVPPRHITHLQYLDWPDLNVPDDPRGILDLVRRVESAVAESTPGPSPSESFSPDSSLSPGSASPRSSVQVGQVMHKKRGHGWRHPELDPATGIAASSLGKPHPVLLHCSAGVGRTGGFIAVDAVLDGIRRELRKVREKRAMTRAKMRARGNRDVDAETGTSGTERTSDAVAGGDDGVERMDVDRLPANDGEPHPYAPMHQATLPIHVTAGERKKGRKHYGAHATSSEPLVLHVPIATVSRDADNGTTSTQLEKPRTAGWKPSSTREWAEQVSDQTHTKECCPDSLTSAVFISAVPAAHSTGSPGSSNSSGPSVLNSADDSVGGPVGGSSSGNGGGKSTSGSVSGSGSSRACVPPSSSASISHGSGSVSASNSNSGNGSRTGSSSLGNNSTDLSSIMRSRLADSSATSLSNMSTGSPFPRSSKSLNGPGLIQQPSAVYRLSNARTDMDVDEPPRAVSVPLQRAEQASLASVHLRGGPSQHAQGSIGSSPIASLSAPSLTTGAAASGIRFGNSYESGSPTNSSPSLDELMSFCQEFETGRSADADSAQSVCINRGNQPPFSGEAAEAGDRTMDNFQVTGIDEKLGTEDKAKAGSTPMLEAVAQRLDGDAEDFGPDTKAKNPIIDYKLPRELHLDLSPPLLSSYQNPICVVIQDMREQRMSLCQSLRQYVFVHAAVIEGALQIVDEERELWGDSGCSDDGPELHPSAFSNVNGWIGSEGQDAWVEDASSGVGGDQYFTTAVPSSSVLSSSPSKGKRGPSPTELLKEDKTGALSLAKRPSVKRKAPSDDETPSTFEGKTSPAAGSVRVSAGTGIAVPFGAGLSAPKSGSWPGMAVE</sequence>
<dbReference type="PROSITE" id="PS50056">
    <property type="entry name" value="TYR_PHOSPHATASE_2"/>
    <property type="match status" value="1"/>
</dbReference>
<feature type="region of interest" description="Disordered" evidence="3">
    <location>
        <begin position="961"/>
        <end position="1000"/>
    </location>
</feature>
<feature type="region of interest" description="Disordered" evidence="3">
    <location>
        <begin position="1"/>
        <end position="21"/>
    </location>
</feature>
<feature type="domain" description="Tyrosine specific protein phosphatases" evidence="5">
    <location>
        <begin position="920"/>
        <end position="945"/>
    </location>
</feature>
<dbReference type="PANTHER" id="PTHR19134:SF561">
    <property type="entry name" value="PROTEIN TYROSINE PHOSPHATASE 36E, ISOFORM A"/>
    <property type="match status" value="1"/>
</dbReference>